<name>A0ABS7IYQ6_9SPHN</name>
<organism evidence="1 2">
    <name type="scientific">Qipengyuania polymorpha</name>
    <dbReference type="NCBI Taxonomy" id="2867234"/>
    <lineage>
        <taxon>Bacteria</taxon>
        <taxon>Pseudomonadati</taxon>
        <taxon>Pseudomonadota</taxon>
        <taxon>Alphaproteobacteria</taxon>
        <taxon>Sphingomonadales</taxon>
        <taxon>Erythrobacteraceae</taxon>
        <taxon>Qipengyuania</taxon>
    </lineage>
</organism>
<keyword evidence="2" id="KW-1185">Reference proteome</keyword>
<proteinExistence type="predicted"/>
<evidence type="ECO:0000313" key="1">
    <source>
        <dbReference type="EMBL" id="MBX7458189.1"/>
    </source>
</evidence>
<protein>
    <submittedName>
        <fullName evidence="1">Uncharacterized protein</fullName>
    </submittedName>
</protein>
<sequence>MKFYFPVFFAGLMLAACEAPEATPALPEQPVAPAGMDALAMPDDTKVYFDPNSLEPGEANGRPAISGEFVEVLKTKEGGWAYRRSRIAANCNPDHNQSTIIETIDGDGQPVDDEALVTENRTISEKSAYYRAMTGRLCAAEGAPG</sequence>
<evidence type="ECO:0000313" key="2">
    <source>
        <dbReference type="Proteomes" id="UP000783253"/>
    </source>
</evidence>
<dbReference type="RefSeq" id="WP_221573565.1">
    <property type="nucleotide sequence ID" value="NZ_JAIGNK010000002.1"/>
</dbReference>
<reference evidence="1 2" key="1">
    <citation type="submission" date="2021-08" db="EMBL/GenBank/DDBJ databases">
        <title>Comparative Genomics Analysis of the Genus Qipengyuania Reveals Extensive Genetic Diversity and Metabolic Versatility, Including the Description of Fifteen Novel Species.</title>
        <authorList>
            <person name="Liu Y."/>
        </authorList>
    </citation>
    <scope>NUCLEOTIDE SEQUENCE [LARGE SCALE GENOMIC DNA]</scope>
    <source>
        <strain evidence="1 2">1NDH17</strain>
    </source>
</reference>
<gene>
    <name evidence="1" type="ORF">K3152_08015</name>
</gene>
<dbReference type="PROSITE" id="PS51257">
    <property type="entry name" value="PROKAR_LIPOPROTEIN"/>
    <property type="match status" value="1"/>
</dbReference>
<dbReference type="Proteomes" id="UP000783253">
    <property type="component" value="Unassembled WGS sequence"/>
</dbReference>
<dbReference type="EMBL" id="JAIGNK010000002">
    <property type="protein sequence ID" value="MBX7458189.1"/>
    <property type="molecule type" value="Genomic_DNA"/>
</dbReference>
<accession>A0ABS7IYQ6</accession>
<comment type="caution">
    <text evidence="1">The sequence shown here is derived from an EMBL/GenBank/DDBJ whole genome shotgun (WGS) entry which is preliminary data.</text>
</comment>